<sequence>MRHQSAAGPLEEFEPGYRMELARRGFGPTAIRRRVSQFRQLSRWMWDEGISVDELDDRCAVRFPESRRAAGRVTWVTGESVVLPVQYLRGIGAAPASGSPEAGSVEVLLGGYRAYLVQERAVCPTTVAGYVRVARCFCAEMADRHVELADLGPAQLTAFVVAVCERSSQALAKKTVTALSSLLRYLYVTGVTAYPLATVLPKVAGHVRVVSKALDAARIEKLLASCDRGTSTGRRDYAMLMLLCRLGLRAGEVAALCLDDIDWRHGEVLVRGKGNRCELLPLPPDIGHAIVDYLRDDGRRVPPGCRAVFLRAHAPEGAVTPNVVANRVAAAARRVGLAEPVGPRALRHSAAMAFLRQGAGLPEVAQLLRHNSIQVTVRYAAVDASTARELARPWPGAR</sequence>
<dbReference type="Pfam" id="PF00589">
    <property type="entry name" value="Phage_integrase"/>
    <property type="match status" value="1"/>
</dbReference>
<dbReference type="InterPro" id="IPR050090">
    <property type="entry name" value="Tyrosine_recombinase_XerCD"/>
</dbReference>
<keyword evidence="1" id="KW-0238">DNA-binding</keyword>
<dbReference type="PANTHER" id="PTHR30349">
    <property type="entry name" value="PHAGE INTEGRASE-RELATED"/>
    <property type="match status" value="1"/>
</dbReference>
<proteinExistence type="predicted"/>
<reference evidence="4 5" key="1">
    <citation type="submission" date="2019-07" db="EMBL/GenBank/DDBJ databases">
        <title>New Mycobacterium species.</title>
        <authorList>
            <person name="Tortoli E."/>
            <person name="Ghielmetti G."/>
            <person name="Friedel U."/>
            <person name="Trovato A."/>
        </authorList>
    </citation>
    <scope>NUCLEOTIDE SEQUENCE [LARGE SCALE GENOMIC DNA]</scope>
    <source>
        <strain evidence="4 5">16-83</strain>
    </source>
</reference>
<gene>
    <name evidence="4" type="ORF">FPZ47_27360</name>
</gene>
<dbReference type="SUPFAM" id="SSF56349">
    <property type="entry name" value="DNA breaking-rejoining enzymes"/>
    <property type="match status" value="1"/>
</dbReference>
<dbReference type="Gene3D" id="1.10.443.10">
    <property type="entry name" value="Intergrase catalytic core"/>
    <property type="match status" value="1"/>
</dbReference>
<evidence type="ECO:0000256" key="1">
    <source>
        <dbReference type="ARBA" id="ARBA00023125"/>
    </source>
</evidence>
<keyword evidence="5" id="KW-1185">Reference proteome</keyword>
<dbReference type="InterPro" id="IPR013762">
    <property type="entry name" value="Integrase-like_cat_sf"/>
</dbReference>
<evidence type="ECO:0000259" key="3">
    <source>
        <dbReference type="PROSITE" id="PS51898"/>
    </source>
</evidence>
<evidence type="ECO:0000256" key="2">
    <source>
        <dbReference type="ARBA" id="ARBA00023172"/>
    </source>
</evidence>
<dbReference type="Proteomes" id="UP000320513">
    <property type="component" value="Unassembled WGS sequence"/>
</dbReference>
<comment type="caution">
    <text evidence="4">The sequence shown here is derived from an EMBL/GenBank/DDBJ whole genome shotgun (WGS) entry which is preliminary data.</text>
</comment>
<dbReference type="AlphaFoldDB" id="A0A557WUI4"/>
<protein>
    <submittedName>
        <fullName evidence="4">Tyrosine-type recombinase/integrase</fullName>
    </submittedName>
</protein>
<dbReference type="OrthoDB" id="4603684at2"/>
<dbReference type="RefSeq" id="WP_144957387.1">
    <property type="nucleotide sequence ID" value="NZ_VMQU01000267.1"/>
</dbReference>
<evidence type="ECO:0000313" key="5">
    <source>
        <dbReference type="Proteomes" id="UP000320513"/>
    </source>
</evidence>
<dbReference type="InterPro" id="IPR011010">
    <property type="entry name" value="DNA_brk_join_enz"/>
</dbReference>
<dbReference type="GO" id="GO:0006310">
    <property type="term" value="P:DNA recombination"/>
    <property type="evidence" value="ECO:0007669"/>
    <property type="project" value="UniProtKB-KW"/>
</dbReference>
<dbReference type="EMBL" id="VMQU01000267">
    <property type="protein sequence ID" value="TVS76925.1"/>
    <property type="molecule type" value="Genomic_DNA"/>
</dbReference>
<organism evidence="4 5">
    <name type="scientific">Mycobacterium helveticum</name>
    <dbReference type="NCBI Taxonomy" id="2592811"/>
    <lineage>
        <taxon>Bacteria</taxon>
        <taxon>Bacillati</taxon>
        <taxon>Actinomycetota</taxon>
        <taxon>Actinomycetes</taxon>
        <taxon>Mycobacteriales</taxon>
        <taxon>Mycobacteriaceae</taxon>
        <taxon>Mycobacterium</taxon>
    </lineage>
</organism>
<dbReference type="PROSITE" id="PS51898">
    <property type="entry name" value="TYR_RECOMBINASE"/>
    <property type="match status" value="1"/>
</dbReference>
<name>A0A557WUI4_9MYCO</name>
<feature type="domain" description="Tyr recombinase" evidence="3">
    <location>
        <begin position="209"/>
        <end position="392"/>
    </location>
</feature>
<dbReference type="PANTHER" id="PTHR30349:SF90">
    <property type="entry name" value="TYROSINE RECOMBINASE XERD"/>
    <property type="match status" value="1"/>
</dbReference>
<dbReference type="Gene3D" id="1.10.150.130">
    <property type="match status" value="1"/>
</dbReference>
<evidence type="ECO:0000313" key="4">
    <source>
        <dbReference type="EMBL" id="TVS76925.1"/>
    </source>
</evidence>
<dbReference type="GO" id="GO:0015074">
    <property type="term" value="P:DNA integration"/>
    <property type="evidence" value="ECO:0007669"/>
    <property type="project" value="InterPro"/>
</dbReference>
<dbReference type="InterPro" id="IPR010998">
    <property type="entry name" value="Integrase_recombinase_N"/>
</dbReference>
<keyword evidence="2" id="KW-0233">DNA recombination</keyword>
<accession>A0A557WUI4</accession>
<dbReference type="GO" id="GO:0003677">
    <property type="term" value="F:DNA binding"/>
    <property type="evidence" value="ECO:0007669"/>
    <property type="project" value="UniProtKB-KW"/>
</dbReference>
<dbReference type="InterPro" id="IPR002104">
    <property type="entry name" value="Integrase_catalytic"/>
</dbReference>